<sequence length="95" mass="10062">MAGIGTSGLAEAYVQRKIFREKLDRQEAAAATAKHSDNDDAKMENRDTNCGKSNDNGAGGKSAGGGCFFRRFKTHSGSTSSASSGARVSDENMRR</sequence>
<evidence type="ECO:0000313" key="2">
    <source>
        <dbReference type="EMBL" id="CAL1384976.1"/>
    </source>
</evidence>
<feature type="compositionally biased region" description="Basic and acidic residues" evidence="1">
    <location>
        <begin position="34"/>
        <end position="49"/>
    </location>
</feature>
<feature type="compositionally biased region" description="Low complexity" evidence="1">
    <location>
        <begin position="76"/>
        <end position="86"/>
    </location>
</feature>
<evidence type="ECO:0000313" key="3">
    <source>
        <dbReference type="Proteomes" id="UP001497516"/>
    </source>
</evidence>
<evidence type="ECO:0000256" key="1">
    <source>
        <dbReference type="SAM" id="MobiDB-lite"/>
    </source>
</evidence>
<proteinExistence type="predicted"/>
<dbReference type="EMBL" id="OZ034817">
    <property type="protein sequence ID" value="CAL1384976.1"/>
    <property type="molecule type" value="Genomic_DNA"/>
</dbReference>
<gene>
    <name evidence="2" type="ORF">LTRI10_LOCUS26143</name>
</gene>
<dbReference type="Proteomes" id="UP001497516">
    <property type="component" value="Chromosome 4"/>
</dbReference>
<name>A0AAV2EG68_9ROSI</name>
<dbReference type="AlphaFoldDB" id="A0AAV2EG68"/>
<feature type="compositionally biased region" description="Gly residues" evidence="1">
    <location>
        <begin position="57"/>
        <end position="67"/>
    </location>
</feature>
<feature type="region of interest" description="Disordered" evidence="1">
    <location>
        <begin position="24"/>
        <end position="95"/>
    </location>
</feature>
<keyword evidence="3" id="KW-1185">Reference proteome</keyword>
<accession>A0AAV2EG68</accession>
<reference evidence="2 3" key="1">
    <citation type="submission" date="2024-04" db="EMBL/GenBank/DDBJ databases">
        <authorList>
            <person name="Fracassetti M."/>
        </authorList>
    </citation>
    <scope>NUCLEOTIDE SEQUENCE [LARGE SCALE GENOMIC DNA]</scope>
</reference>
<protein>
    <submittedName>
        <fullName evidence="2">Uncharacterized protein</fullName>
    </submittedName>
</protein>
<organism evidence="2 3">
    <name type="scientific">Linum trigynum</name>
    <dbReference type="NCBI Taxonomy" id="586398"/>
    <lineage>
        <taxon>Eukaryota</taxon>
        <taxon>Viridiplantae</taxon>
        <taxon>Streptophyta</taxon>
        <taxon>Embryophyta</taxon>
        <taxon>Tracheophyta</taxon>
        <taxon>Spermatophyta</taxon>
        <taxon>Magnoliopsida</taxon>
        <taxon>eudicotyledons</taxon>
        <taxon>Gunneridae</taxon>
        <taxon>Pentapetalae</taxon>
        <taxon>rosids</taxon>
        <taxon>fabids</taxon>
        <taxon>Malpighiales</taxon>
        <taxon>Linaceae</taxon>
        <taxon>Linum</taxon>
    </lineage>
</organism>